<reference evidence="1 2" key="1">
    <citation type="journal article" date="2008" name="BMC Genomics">
        <title>Complete genome of Phenylobacterium zucineum - a novel facultative intracellular bacterium isolated from human erythroleukemia cell line K562.</title>
        <authorList>
            <person name="Luo Y."/>
            <person name="Xu X."/>
            <person name="Ding Z."/>
            <person name="Liu Z."/>
            <person name="Zhang B."/>
            <person name="Yan Z."/>
            <person name="Sun J."/>
            <person name="Hu S."/>
            <person name="Hu X."/>
        </authorList>
    </citation>
    <scope>NUCLEOTIDE SEQUENCE [LARGE SCALE GENOMIC DNA]</scope>
    <source>
        <strain evidence="2">HLK1</strain>
        <plasmid evidence="2">Plasmid pHLK1</plasmid>
    </source>
</reference>
<evidence type="ECO:0000313" key="2">
    <source>
        <dbReference type="Proteomes" id="UP000001868"/>
    </source>
</evidence>
<dbReference type="HOGENOM" id="CLU_2059171_0_0_5"/>
<geneLocation type="plasmid" evidence="2">
    <name>pHLK1</name>
</geneLocation>
<gene>
    <name evidence="1" type="ordered locus">PHZ_p0315</name>
</gene>
<dbReference type="AlphaFoldDB" id="B4RIT2"/>
<evidence type="ECO:0000313" key="1">
    <source>
        <dbReference type="EMBL" id="ACG80257.1"/>
    </source>
</evidence>
<keyword evidence="2" id="KW-1185">Reference proteome</keyword>
<proteinExistence type="predicted"/>
<keyword evidence="1" id="KW-0614">Plasmid</keyword>
<sequence>MSQPSRNLANSAVKRAAMDFANSLDREDLLEQVVRLEATVYPSGEGSLFGVDMALQAAWPARATPPSHEVILVRAGGELEAVQLSAFDSVGRPLLRRRYVADCSGRLRSVGRSGSGHGA</sequence>
<accession>B4RIT2</accession>
<dbReference type="EMBL" id="CP000748">
    <property type="protein sequence ID" value="ACG80257.1"/>
    <property type="molecule type" value="Genomic_DNA"/>
</dbReference>
<dbReference type="KEGG" id="pzu:PHZ_p0315"/>
<protein>
    <submittedName>
        <fullName evidence="1">Uncharacterized protein</fullName>
    </submittedName>
</protein>
<name>B4RIT2_PHEZH</name>
<organism evidence="1 2">
    <name type="scientific">Phenylobacterium zucineum (strain HLK1)</name>
    <dbReference type="NCBI Taxonomy" id="450851"/>
    <lineage>
        <taxon>Bacteria</taxon>
        <taxon>Pseudomonadati</taxon>
        <taxon>Pseudomonadota</taxon>
        <taxon>Alphaproteobacteria</taxon>
        <taxon>Caulobacterales</taxon>
        <taxon>Caulobacteraceae</taxon>
        <taxon>Phenylobacterium</taxon>
    </lineage>
</organism>
<dbReference type="Proteomes" id="UP000001868">
    <property type="component" value="Plasmid pHLK1"/>
</dbReference>